<comment type="similarity">
    <text evidence="1">Belongs to the polyphosphate kinase 2 (PPK2) family. Class I subfamily.</text>
</comment>
<dbReference type="NCBIfam" id="TIGR03709">
    <property type="entry name" value="PPK2_rel_1"/>
    <property type="match status" value="1"/>
</dbReference>
<keyword evidence="3 5" id="KW-0418">Kinase</keyword>
<dbReference type="SUPFAM" id="SSF52540">
    <property type="entry name" value="P-loop containing nucleoside triphosphate hydrolases"/>
    <property type="match status" value="1"/>
</dbReference>
<organism evidence="5 6">
    <name type="scientific">Dongia rigui</name>
    <dbReference type="NCBI Taxonomy" id="940149"/>
    <lineage>
        <taxon>Bacteria</taxon>
        <taxon>Pseudomonadati</taxon>
        <taxon>Pseudomonadota</taxon>
        <taxon>Alphaproteobacteria</taxon>
        <taxon>Rhodospirillales</taxon>
        <taxon>Dongiaceae</taxon>
        <taxon>Dongia</taxon>
    </lineage>
</organism>
<comment type="caution">
    <text evidence="5">The sequence shown here is derived from an EMBL/GenBank/DDBJ whole genome shotgun (WGS) entry which is preliminary data.</text>
</comment>
<evidence type="ECO:0000256" key="1">
    <source>
        <dbReference type="ARBA" id="ARBA00009924"/>
    </source>
</evidence>
<dbReference type="InterPro" id="IPR022488">
    <property type="entry name" value="PPK2-related"/>
</dbReference>
<dbReference type="Gene3D" id="3.40.50.300">
    <property type="entry name" value="P-loop containing nucleotide triphosphate hydrolases"/>
    <property type="match status" value="1"/>
</dbReference>
<dbReference type="InterPro" id="IPR027417">
    <property type="entry name" value="P-loop_NTPase"/>
</dbReference>
<sequence>MGDAKNNGRKALGDLIAPYRVTSGKGFRLKDYATAPGNGAADKDRNEELLKECSKHLSSLQERLHAEGRWSLLLILQGMDASGKDGAIKNVMSGVDPQGVDVTSFKAPAGAELEHDFLWRCSAVLPRRGRIGIFNRSYYEEVVAVRVYPQFLDGQRLPKKLITKDIWDERLGDITHYENYLARNGTVLRKIFLNISREEQKKRLLARVEDPDKMWKFSPDDLRDRQRWPDFMSAYEDAIKATASKTSPWYVVPADDKPFARLVVARIAVEALTELSLAFPTVGAEKAAAAKEAAAKLAAEGDLGKNSSKKKG</sequence>
<protein>
    <submittedName>
        <fullName evidence="5">Polyphosphate kinase 2 family protein</fullName>
    </submittedName>
</protein>
<evidence type="ECO:0000313" key="5">
    <source>
        <dbReference type="EMBL" id="MDY0872105.1"/>
    </source>
</evidence>
<dbReference type="PIRSF" id="PIRSF028756">
    <property type="entry name" value="PPK2_prd"/>
    <property type="match status" value="1"/>
</dbReference>
<name>A0ABU5DYW3_9PROT</name>
<evidence type="ECO:0000256" key="3">
    <source>
        <dbReference type="ARBA" id="ARBA00022777"/>
    </source>
</evidence>
<gene>
    <name evidence="5" type="ORF">SMD31_09230</name>
</gene>
<keyword evidence="6" id="KW-1185">Reference proteome</keyword>
<accession>A0ABU5DYW3</accession>
<evidence type="ECO:0000313" key="6">
    <source>
        <dbReference type="Proteomes" id="UP001271769"/>
    </source>
</evidence>
<dbReference type="GO" id="GO:0016301">
    <property type="term" value="F:kinase activity"/>
    <property type="evidence" value="ECO:0007669"/>
    <property type="project" value="UniProtKB-KW"/>
</dbReference>
<evidence type="ECO:0000256" key="2">
    <source>
        <dbReference type="ARBA" id="ARBA00022679"/>
    </source>
</evidence>
<evidence type="ECO:0000259" key="4">
    <source>
        <dbReference type="Pfam" id="PF03976"/>
    </source>
</evidence>
<dbReference type="PANTHER" id="PTHR34383">
    <property type="entry name" value="POLYPHOSPHATE:AMP PHOSPHOTRANSFERASE-RELATED"/>
    <property type="match status" value="1"/>
</dbReference>
<feature type="domain" description="Polyphosphate kinase-2-related" evidence="4">
    <location>
        <begin position="42"/>
        <end position="273"/>
    </location>
</feature>
<dbReference type="PANTHER" id="PTHR34383:SF3">
    <property type="entry name" value="POLYPHOSPHATE:AMP PHOSPHOTRANSFERASE"/>
    <property type="match status" value="1"/>
</dbReference>
<dbReference type="EMBL" id="JAXCLX010000001">
    <property type="protein sequence ID" value="MDY0872105.1"/>
    <property type="molecule type" value="Genomic_DNA"/>
</dbReference>
<dbReference type="InterPro" id="IPR016898">
    <property type="entry name" value="Polyphosphate_phosphotransfera"/>
</dbReference>
<dbReference type="InterPro" id="IPR022300">
    <property type="entry name" value="PPK2-rel_1"/>
</dbReference>
<keyword evidence="2" id="KW-0808">Transferase</keyword>
<proteinExistence type="inferred from homology"/>
<dbReference type="RefSeq" id="WP_320500523.1">
    <property type="nucleotide sequence ID" value="NZ_JAXCLX010000001.1"/>
</dbReference>
<reference evidence="5 6" key="1">
    <citation type="journal article" date="2013" name="Antonie Van Leeuwenhoek">
        <title>Dongia rigui sp. nov., isolated from freshwater of a large wetland in Korea.</title>
        <authorList>
            <person name="Baik K.S."/>
            <person name="Hwang Y.M."/>
            <person name="Choi J.S."/>
            <person name="Kwon J."/>
            <person name="Seong C.N."/>
        </authorList>
    </citation>
    <scope>NUCLEOTIDE SEQUENCE [LARGE SCALE GENOMIC DNA]</scope>
    <source>
        <strain evidence="5 6">04SU4-P</strain>
    </source>
</reference>
<dbReference type="Pfam" id="PF03976">
    <property type="entry name" value="PPK2"/>
    <property type="match status" value="1"/>
</dbReference>
<dbReference type="Proteomes" id="UP001271769">
    <property type="component" value="Unassembled WGS sequence"/>
</dbReference>